<gene>
    <name evidence="1" type="ORF">Cch01nite_18900</name>
</gene>
<comment type="caution">
    <text evidence="1">The sequence shown here is derived from an EMBL/GenBank/DDBJ whole genome shotgun (WGS) entry which is preliminary data.</text>
</comment>
<proteinExistence type="predicted"/>
<name>A0A919P3Y6_9CELL</name>
<accession>A0A919P3Y6</accession>
<evidence type="ECO:0000313" key="1">
    <source>
        <dbReference type="EMBL" id="GIG21166.1"/>
    </source>
</evidence>
<evidence type="ECO:0000313" key="2">
    <source>
        <dbReference type="Proteomes" id="UP000632740"/>
    </source>
</evidence>
<sequence>MRLRFEGVAGMRITAFVTNSIRGQVTDLELRRRRVHCEEHDHRAAPEPHIAAR</sequence>
<reference evidence="1" key="1">
    <citation type="submission" date="2021-01" db="EMBL/GenBank/DDBJ databases">
        <title>Whole genome shotgun sequence of Cellulomonas chitinilytica NBRC 110799.</title>
        <authorList>
            <person name="Komaki H."/>
            <person name="Tamura T."/>
        </authorList>
    </citation>
    <scope>NUCLEOTIDE SEQUENCE</scope>
    <source>
        <strain evidence="1">NBRC 110799</strain>
    </source>
</reference>
<keyword evidence="2" id="KW-1185">Reference proteome</keyword>
<dbReference type="Proteomes" id="UP000632740">
    <property type="component" value="Unassembled WGS sequence"/>
</dbReference>
<organism evidence="1 2">
    <name type="scientific">Cellulomonas chitinilytica</name>
    <dbReference type="NCBI Taxonomy" id="398759"/>
    <lineage>
        <taxon>Bacteria</taxon>
        <taxon>Bacillati</taxon>
        <taxon>Actinomycetota</taxon>
        <taxon>Actinomycetes</taxon>
        <taxon>Micrococcales</taxon>
        <taxon>Cellulomonadaceae</taxon>
        <taxon>Cellulomonas</taxon>
    </lineage>
</organism>
<dbReference type="EMBL" id="BONK01000005">
    <property type="protein sequence ID" value="GIG21166.1"/>
    <property type="molecule type" value="Genomic_DNA"/>
</dbReference>
<dbReference type="AlphaFoldDB" id="A0A919P3Y6"/>
<protein>
    <submittedName>
        <fullName evidence="1">Uncharacterized protein</fullName>
    </submittedName>
</protein>